<dbReference type="SUPFAM" id="SSF48498">
    <property type="entry name" value="Tetracyclin repressor-like, C-terminal domain"/>
    <property type="match status" value="1"/>
</dbReference>
<evidence type="ECO:0000256" key="4">
    <source>
        <dbReference type="ARBA" id="ARBA00023163"/>
    </source>
</evidence>
<evidence type="ECO:0000313" key="8">
    <source>
        <dbReference type="Proteomes" id="UP000503096"/>
    </source>
</evidence>
<feature type="DNA-binding region" description="H-T-H motif" evidence="5">
    <location>
        <begin position="37"/>
        <end position="56"/>
    </location>
</feature>
<evidence type="ECO:0000313" key="7">
    <source>
        <dbReference type="EMBL" id="QJR14734.1"/>
    </source>
</evidence>
<keyword evidence="4" id="KW-0804">Transcription</keyword>
<keyword evidence="8" id="KW-1185">Reference proteome</keyword>
<dbReference type="Gene3D" id="1.10.357.10">
    <property type="entry name" value="Tetracycline Repressor, domain 2"/>
    <property type="match status" value="1"/>
</dbReference>
<dbReference type="SUPFAM" id="SSF46689">
    <property type="entry name" value="Homeodomain-like"/>
    <property type="match status" value="1"/>
</dbReference>
<evidence type="ECO:0000256" key="3">
    <source>
        <dbReference type="ARBA" id="ARBA00023125"/>
    </source>
</evidence>
<keyword evidence="2" id="KW-0805">Transcription regulation</keyword>
<dbReference type="AlphaFoldDB" id="A0A6M4H8N2"/>
<name>A0A6M4H8N2_9PROT</name>
<evidence type="ECO:0000256" key="5">
    <source>
        <dbReference type="PROSITE-ProRule" id="PRU00335"/>
    </source>
</evidence>
<dbReference type="PANTHER" id="PTHR47506">
    <property type="entry name" value="TRANSCRIPTIONAL REGULATORY PROTEIN"/>
    <property type="match status" value="1"/>
</dbReference>
<dbReference type="GO" id="GO:0003677">
    <property type="term" value="F:DNA binding"/>
    <property type="evidence" value="ECO:0007669"/>
    <property type="project" value="UniProtKB-UniRule"/>
</dbReference>
<evidence type="ECO:0000256" key="1">
    <source>
        <dbReference type="ARBA" id="ARBA00022491"/>
    </source>
</evidence>
<dbReference type="EMBL" id="CP053073">
    <property type="protein sequence ID" value="QJR14734.1"/>
    <property type="molecule type" value="Genomic_DNA"/>
</dbReference>
<dbReference type="InterPro" id="IPR036271">
    <property type="entry name" value="Tet_transcr_reg_TetR-rel_C_sf"/>
</dbReference>
<evidence type="ECO:0000259" key="6">
    <source>
        <dbReference type="PROSITE" id="PS50977"/>
    </source>
</evidence>
<dbReference type="Pfam" id="PF00440">
    <property type="entry name" value="TetR_N"/>
    <property type="match status" value="1"/>
</dbReference>
<sequence>MDTPLDARRVRNPGQTREKILDAAQVLILDHGFSATTVDAVVGRAGITKGAFFHHFPSKSDLGRALVERHAATDREHFLAQLARAEKLAADPLQQVLLLIGFYEEEFDAMEEPYPGCLFASYIYEHKLFDDGTLEILKDAALFWRAQMKAKLEQVMAAYPPNRAVELDSLSDLFYSITEGAFVMTKTLGDKTMLSRQTKHLRTYLELLFAK</sequence>
<dbReference type="KEGG" id="upl:DSM104440_01544"/>
<evidence type="ECO:0000256" key="2">
    <source>
        <dbReference type="ARBA" id="ARBA00023015"/>
    </source>
</evidence>
<dbReference type="InterPro" id="IPR001647">
    <property type="entry name" value="HTH_TetR"/>
</dbReference>
<reference evidence="7 8" key="1">
    <citation type="submission" date="2020-04" db="EMBL/GenBank/DDBJ databases">
        <title>Usitatibacter rugosus gen. nov., sp. nov. and Usitatibacter palustris sp. nov., novel members of Usitatibacteraceae fam. nov. within the order Nitrosomonadales isolated from soil.</title>
        <authorList>
            <person name="Huber K.J."/>
            <person name="Neumann-Schaal M."/>
            <person name="Geppert A."/>
            <person name="Luckner M."/>
            <person name="Wanner G."/>
            <person name="Overmann J."/>
        </authorList>
    </citation>
    <scope>NUCLEOTIDE SEQUENCE [LARGE SCALE GENOMIC DNA]</scope>
    <source>
        <strain evidence="7 8">Swamp67</strain>
    </source>
</reference>
<dbReference type="PROSITE" id="PS01081">
    <property type="entry name" value="HTH_TETR_1"/>
    <property type="match status" value="1"/>
</dbReference>
<dbReference type="InterPro" id="IPR023772">
    <property type="entry name" value="DNA-bd_HTH_TetR-type_CS"/>
</dbReference>
<organism evidence="7 8">
    <name type="scientific">Usitatibacter palustris</name>
    <dbReference type="NCBI Taxonomy" id="2732487"/>
    <lineage>
        <taxon>Bacteria</taxon>
        <taxon>Pseudomonadati</taxon>
        <taxon>Pseudomonadota</taxon>
        <taxon>Betaproteobacteria</taxon>
        <taxon>Nitrosomonadales</taxon>
        <taxon>Usitatibacteraceae</taxon>
        <taxon>Usitatibacter</taxon>
    </lineage>
</organism>
<dbReference type="PANTHER" id="PTHR47506:SF1">
    <property type="entry name" value="HTH-TYPE TRANSCRIPTIONAL REGULATOR YJDC"/>
    <property type="match status" value="1"/>
</dbReference>
<feature type="domain" description="HTH tetR-type" evidence="6">
    <location>
        <begin position="14"/>
        <end position="74"/>
    </location>
</feature>
<dbReference type="InParanoid" id="A0A6M4H8N2"/>
<dbReference type="PROSITE" id="PS50977">
    <property type="entry name" value="HTH_TETR_2"/>
    <property type="match status" value="1"/>
</dbReference>
<protein>
    <recommendedName>
        <fullName evidence="6">HTH tetR-type domain-containing protein</fullName>
    </recommendedName>
</protein>
<accession>A0A6M4H8N2</accession>
<dbReference type="InterPro" id="IPR009057">
    <property type="entry name" value="Homeodomain-like_sf"/>
</dbReference>
<dbReference type="Proteomes" id="UP000503096">
    <property type="component" value="Chromosome"/>
</dbReference>
<keyword evidence="1" id="KW-0678">Repressor</keyword>
<keyword evidence="3 5" id="KW-0238">DNA-binding</keyword>
<proteinExistence type="predicted"/>
<gene>
    <name evidence="7" type="ORF">DSM104440_01544</name>
</gene>
<dbReference type="PRINTS" id="PR00455">
    <property type="entry name" value="HTHTETR"/>
</dbReference>